<name>A0A0P0N0U5_9CREN</name>
<protein>
    <recommendedName>
        <fullName evidence="3">Thermopsin</fullName>
    </recommendedName>
</protein>
<evidence type="ECO:0008006" key="3">
    <source>
        <dbReference type="Google" id="ProtNLM"/>
    </source>
</evidence>
<evidence type="ECO:0000313" key="2">
    <source>
        <dbReference type="Proteomes" id="UP000058613"/>
    </source>
</evidence>
<organism evidence="1 2">
    <name type="scientific">Pyrodictium delaneyi</name>
    <dbReference type="NCBI Taxonomy" id="1273541"/>
    <lineage>
        <taxon>Archaea</taxon>
        <taxon>Thermoproteota</taxon>
        <taxon>Thermoprotei</taxon>
        <taxon>Desulfurococcales</taxon>
        <taxon>Pyrodictiaceae</taxon>
        <taxon>Pyrodictium</taxon>
    </lineage>
</organism>
<evidence type="ECO:0000313" key="1">
    <source>
        <dbReference type="EMBL" id="ALL00143.1"/>
    </source>
</evidence>
<accession>A0A0P0N0U5</accession>
<sequence length="818" mass="89638">MRSLAVASLIALAVLLPLASSQTTMLQNVYYLDVVQGHWYAVYTGGTPYRVFYVDGSGQTVYVTSYWWDANQSYIIFQAPITGKVYLREEPSLTLSTLSTTGWWNSISASVTITTNSTFPNGTYTMTFNPASITYDGKQLKIGYAASITKGWYGRLDVNTKYFFDFQSSITIDDSSLSVYARYVTSYYCYPSPTYCWEQRPVYSSPINGVAVNRPDPTQCNVVAKYSYVHGLLTVTATITNYGGSCETGQNEYILTLYTTKTVVVNDSFTADNGNTVHIVDSLTYADIVATSSSATYYLQSSQWSITFPNSTDIDKPLVLLLPSNISMSNPAAYIKSPLTAWAGVVARSAGNYTLLVFSPPAMYNTSSVSLDLVANYPYRYAIPPINVRYATRLDIGSILPVSGSFSVVNGVAVIDGNISLGQLIGSTLLLRGDLSNATITGAEAGNITIDGTTWLALYVYDTNAMISGHAEIAELIVLENTRTMMDYTASMTAGWDIRPYEVVSVEAISSASVSGSWAYRIPVYITLSYLPQSLTDTGYLFRLELPIGDWIRAGLLSPALEDLLIVDSSMQPLPFAIIKNDGEKAVVYVRYTRPLLSQSIVIYILLKNEQLWGTGNSFASLVATFDRINPAEGVDDLGWSYGYSYMVYNAWLFIGNATIAAGPTTFDFVAWEPSSGLIYEQHGSLVTQNISVTPASGDEVLVLFSNNYQDALVYVDGKPWYSIPLASFNMTSPAYYVKWKSAGAVYAGKMIPYSYAIGQIVGSLEQPAKVEIQQPVPQQPQQSASMWDLLAAMAPLFLLAIIVRLMQNPPAPAPYPR</sequence>
<dbReference type="STRING" id="1273541.Pyrde_0093"/>
<proteinExistence type="predicted"/>
<dbReference type="Proteomes" id="UP000058613">
    <property type="component" value="Chromosome"/>
</dbReference>
<reference evidence="1 2" key="1">
    <citation type="submission" date="2015-10" db="EMBL/GenBank/DDBJ databases">
        <title>Complete genome sequence of hyperthermophilic archaeon Pyrodictium delaneyi Su06.</title>
        <authorList>
            <person name="Jung J.-H."/>
            <person name="Lin J."/>
            <person name="Holden J.F."/>
            <person name="Park C.-S."/>
        </authorList>
    </citation>
    <scope>NUCLEOTIDE SEQUENCE [LARGE SCALE GENOMIC DNA]</scope>
    <source>
        <strain evidence="1 2">Su06</strain>
    </source>
</reference>
<dbReference type="AlphaFoldDB" id="A0A0P0N0U5"/>
<dbReference type="EMBL" id="CP013011">
    <property type="protein sequence ID" value="ALL00143.1"/>
    <property type="molecule type" value="Genomic_DNA"/>
</dbReference>
<dbReference type="KEGG" id="pdl:Pyrde_0093"/>
<gene>
    <name evidence="1" type="ORF">Pyrde_0093</name>
</gene>